<keyword evidence="6" id="KW-1185">Reference proteome</keyword>
<proteinExistence type="predicted"/>
<dbReference type="RefSeq" id="WP_115085367.1">
    <property type="nucleotide sequence ID" value="NZ_CBCSFG010000026.1"/>
</dbReference>
<evidence type="ECO:0000259" key="4">
    <source>
        <dbReference type="Pfam" id="PF04355"/>
    </source>
</evidence>
<dbReference type="AlphaFoldDB" id="A0A380SV40"/>
<feature type="chain" id="PRO_5016764785" evidence="3">
    <location>
        <begin position="24"/>
        <end position="144"/>
    </location>
</feature>
<dbReference type="PROSITE" id="PS51257">
    <property type="entry name" value="PROKAR_LIPOPROTEIN"/>
    <property type="match status" value="1"/>
</dbReference>
<feature type="signal peptide" evidence="3">
    <location>
        <begin position="1"/>
        <end position="23"/>
    </location>
</feature>
<sequence>MNKRSILPAARWAALLAIGTVLAACGTSRLSQITEDGHLQAHTEPVWPSVEDNHWQPEGSLPDLDNLGRMMPGLSKPQVYELLGRPHFAEGQVAVREWDYVLRLPSGNGTEYRTCQYKILFDRNMKTQDVFWLPAQCAEQLKHG</sequence>
<dbReference type="GO" id="GO:0019867">
    <property type="term" value="C:outer membrane"/>
    <property type="evidence" value="ECO:0007669"/>
    <property type="project" value="InterPro"/>
</dbReference>
<gene>
    <name evidence="5" type="ORF">CCOS864_01037</name>
</gene>
<keyword evidence="2" id="KW-0472">Membrane</keyword>
<reference evidence="6" key="1">
    <citation type="submission" date="2018-07" db="EMBL/GenBank/DDBJ databases">
        <authorList>
            <person name="Blom J."/>
        </authorList>
    </citation>
    <scope>NUCLEOTIDE SEQUENCE [LARGE SCALE GENOMIC DNA]</scope>
    <source>
        <strain evidence="6">CCOS 864</strain>
    </source>
</reference>
<organism evidence="5 6">
    <name type="scientific">Pseudomonas wadenswilerensis</name>
    <dbReference type="NCBI Taxonomy" id="1785161"/>
    <lineage>
        <taxon>Bacteria</taxon>
        <taxon>Pseudomonadati</taxon>
        <taxon>Pseudomonadota</taxon>
        <taxon>Gammaproteobacteria</taxon>
        <taxon>Pseudomonadales</taxon>
        <taxon>Pseudomonadaceae</taxon>
        <taxon>Pseudomonas</taxon>
    </lineage>
</organism>
<dbReference type="InterPro" id="IPR007450">
    <property type="entry name" value="BamE_dom"/>
</dbReference>
<protein>
    <submittedName>
        <fullName evidence="5">SmpA / OmlA family protein</fullName>
    </submittedName>
</protein>
<keyword evidence="1 3" id="KW-0732">Signal</keyword>
<evidence type="ECO:0000256" key="1">
    <source>
        <dbReference type="ARBA" id="ARBA00022729"/>
    </source>
</evidence>
<dbReference type="InterPro" id="IPR037873">
    <property type="entry name" value="BamE-like"/>
</dbReference>
<dbReference type="Proteomes" id="UP000255177">
    <property type="component" value="Unassembled WGS sequence"/>
</dbReference>
<evidence type="ECO:0000256" key="3">
    <source>
        <dbReference type="SAM" id="SignalP"/>
    </source>
</evidence>
<name>A0A380SV40_9PSED</name>
<dbReference type="EMBL" id="UIDD01000004">
    <property type="protein sequence ID" value="SUQ61613.1"/>
    <property type="molecule type" value="Genomic_DNA"/>
</dbReference>
<feature type="domain" description="Outer membrane protein assembly factor BamE" evidence="4">
    <location>
        <begin position="59"/>
        <end position="126"/>
    </location>
</feature>
<evidence type="ECO:0000313" key="6">
    <source>
        <dbReference type="Proteomes" id="UP000255177"/>
    </source>
</evidence>
<dbReference type="Gene3D" id="3.30.1450.10">
    <property type="match status" value="1"/>
</dbReference>
<evidence type="ECO:0000313" key="5">
    <source>
        <dbReference type="EMBL" id="SUQ61613.1"/>
    </source>
</evidence>
<accession>A0A380SV40</accession>
<dbReference type="Pfam" id="PF04355">
    <property type="entry name" value="BamE"/>
    <property type="match status" value="1"/>
</dbReference>
<evidence type="ECO:0000256" key="2">
    <source>
        <dbReference type="ARBA" id="ARBA00023136"/>
    </source>
</evidence>